<organism evidence="2 3">
    <name type="scientific">Tanacetum coccineum</name>
    <dbReference type="NCBI Taxonomy" id="301880"/>
    <lineage>
        <taxon>Eukaryota</taxon>
        <taxon>Viridiplantae</taxon>
        <taxon>Streptophyta</taxon>
        <taxon>Embryophyta</taxon>
        <taxon>Tracheophyta</taxon>
        <taxon>Spermatophyta</taxon>
        <taxon>Magnoliopsida</taxon>
        <taxon>eudicotyledons</taxon>
        <taxon>Gunneridae</taxon>
        <taxon>Pentapetalae</taxon>
        <taxon>asterids</taxon>
        <taxon>campanulids</taxon>
        <taxon>Asterales</taxon>
        <taxon>Asteraceae</taxon>
        <taxon>Asteroideae</taxon>
        <taxon>Anthemideae</taxon>
        <taxon>Anthemidinae</taxon>
        <taxon>Tanacetum</taxon>
    </lineage>
</organism>
<sequence>MAPLPPREQRHPFLRYQGLEYTDADIVDFEERLERIFNREIHRVQVVDFQGMPELMRDGLFGRMRMEHREYEMWEIRIKQYFQIQDYALWEVIENGNSWVPIPITTPESGSSTALKMTVPSTTESKRFGKKNDVKAESSPHGN</sequence>
<dbReference type="Proteomes" id="UP001151760">
    <property type="component" value="Unassembled WGS sequence"/>
</dbReference>
<evidence type="ECO:0000313" key="3">
    <source>
        <dbReference type="Proteomes" id="UP001151760"/>
    </source>
</evidence>
<evidence type="ECO:0000313" key="2">
    <source>
        <dbReference type="EMBL" id="GJS59485.1"/>
    </source>
</evidence>
<comment type="caution">
    <text evidence="2">The sequence shown here is derived from an EMBL/GenBank/DDBJ whole genome shotgun (WGS) entry which is preliminary data.</text>
</comment>
<reference evidence="2" key="2">
    <citation type="submission" date="2022-01" db="EMBL/GenBank/DDBJ databases">
        <authorList>
            <person name="Yamashiro T."/>
            <person name="Shiraishi A."/>
            <person name="Satake H."/>
            <person name="Nakayama K."/>
        </authorList>
    </citation>
    <scope>NUCLEOTIDE SEQUENCE</scope>
</reference>
<feature type="compositionally biased region" description="Basic and acidic residues" evidence="1">
    <location>
        <begin position="124"/>
        <end position="143"/>
    </location>
</feature>
<name>A0ABQ4X3M1_9ASTR</name>
<feature type="region of interest" description="Disordered" evidence="1">
    <location>
        <begin position="106"/>
        <end position="143"/>
    </location>
</feature>
<reference evidence="2" key="1">
    <citation type="journal article" date="2022" name="Int. J. Mol. Sci.">
        <title>Draft Genome of Tanacetum Coccineum: Genomic Comparison of Closely Related Tanacetum-Family Plants.</title>
        <authorList>
            <person name="Yamashiro T."/>
            <person name="Shiraishi A."/>
            <person name="Nakayama K."/>
            <person name="Satake H."/>
        </authorList>
    </citation>
    <scope>NUCLEOTIDE SEQUENCE</scope>
</reference>
<proteinExistence type="predicted"/>
<accession>A0ABQ4X3M1</accession>
<protein>
    <submittedName>
        <fullName evidence="2">Uncharacterized protein</fullName>
    </submittedName>
</protein>
<keyword evidence="3" id="KW-1185">Reference proteome</keyword>
<dbReference type="EMBL" id="BQNB010009153">
    <property type="protein sequence ID" value="GJS59485.1"/>
    <property type="molecule type" value="Genomic_DNA"/>
</dbReference>
<evidence type="ECO:0000256" key="1">
    <source>
        <dbReference type="SAM" id="MobiDB-lite"/>
    </source>
</evidence>
<feature type="compositionally biased region" description="Polar residues" evidence="1">
    <location>
        <begin position="106"/>
        <end position="123"/>
    </location>
</feature>
<gene>
    <name evidence="2" type="ORF">Tco_0654269</name>
</gene>